<sequence>MSYSWLLFPTPEKRAPFANIALLFEVEGFSSKFSTTVCLMGGRSSSATFMSKDEGFSLGRIESLVSQREQDMGLLAEAKGQPKDVKDPNLEVCSKEGVSGFGSPNRGPSDVESLSNPFCHKFISFSKFLGLLVIGYEKEIVSLLRKMETRKVLRALAVKRRPSSTPCLVREL</sequence>
<dbReference type="EMBL" id="QGNW01000032">
    <property type="protein sequence ID" value="RVX11042.1"/>
    <property type="molecule type" value="Genomic_DNA"/>
</dbReference>
<reference evidence="1 2" key="1">
    <citation type="journal article" date="2018" name="PLoS Genet.">
        <title>Population sequencing reveals clonal diversity and ancestral inbreeding in the grapevine cultivar Chardonnay.</title>
        <authorList>
            <person name="Roach M.J."/>
            <person name="Johnson D.L."/>
            <person name="Bohlmann J."/>
            <person name="van Vuuren H.J."/>
            <person name="Jones S.J."/>
            <person name="Pretorius I.S."/>
            <person name="Schmidt S.A."/>
            <person name="Borneman A.R."/>
        </authorList>
    </citation>
    <scope>NUCLEOTIDE SEQUENCE [LARGE SCALE GENOMIC DNA]</scope>
    <source>
        <strain evidence="2">cv. Chardonnay</strain>
        <tissue evidence="1">Leaf</tissue>
    </source>
</reference>
<dbReference type="AlphaFoldDB" id="A0A438JQ24"/>
<organism evidence="1 2">
    <name type="scientific">Vitis vinifera</name>
    <name type="common">Grape</name>
    <dbReference type="NCBI Taxonomy" id="29760"/>
    <lineage>
        <taxon>Eukaryota</taxon>
        <taxon>Viridiplantae</taxon>
        <taxon>Streptophyta</taxon>
        <taxon>Embryophyta</taxon>
        <taxon>Tracheophyta</taxon>
        <taxon>Spermatophyta</taxon>
        <taxon>Magnoliopsida</taxon>
        <taxon>eudicotyledons</taxon>
        <taxon>Gunneridae</taxon>
        <taxon>Pentapetalae</taxon>
        <taxon>rosids</taxon>
        <taxon>Vitales</taxon>
        <taxon>Vitaceae</taxon>
        <taxon>Viteae</taxon>
        <taxon>Vitis</taxon>
    </lineage>
</organism>
<name>A0A438JQ24_VITVI</name>
<protein>
    <submittedName>
        <fullName evidence="1">Uncharacterized protein</fullName>
    </submittedName>
</protein>
<proteinExistence type="predicted"/>
<evidence type="ECO:0000313" key="1">
    <source>
        <dbReference type="EMBL" id="RVX11042.1"/>
    </source>
</evidence>
<evidence type="ECO:0000313" key="2">
    <source>
        <dbReference type="Proteomes" id="UP000288805"/>
    </source>
</evidence>
<gene>
    <name evidence="1" type="ORF">CK203_013206</name>
</gene>
<accession>A0A438JQ24</accession>
<dbReference type="Proteomes" id="UP000288805">
    <property type="component" value="Unassembled WGS sequence"/>
</dbReference>
<comment type="caution">
    <text evidence="1">The sequence shown here is derived from an EMBL/GenBank/DDBJ whole genome shotgun (WGS) entry which is preliminary data.</text>
</comment>